<dbReference type="EMBL" id="CP104558">
    <property type="protein sequence ID" value="UXH43865.1"/>
    <property type="molecule type" value="Genomic_DNA"/>
</dbReference>
<keyword evidence="1" id="KW-0378">Hydrolase</keyword>
<dbReference type="EC" id="3.1.3.15" evidence="1"/>
<dbReference type="Proteomes" id="UP001064027">
    <property type="component" value="Chromosome"/>
</dbReference>
<evidence type="ECO:0000313" key="2">
    <source>
        <dbReference type="Proteomes" id="UP001064027"/>
    </source>
</evidence>
<reference evidence="1" key="1">
    <citation type="submission" date="2022-09" db="EMBL/GenBank/DDBJ databases">
        <title>Complete genome sequence of Rossellomorea vietnamensis strain RL-WG62, a newly isolated PGPR with the potential for plant salinity stress alleviation.</title>
        <authorList>
            <person name="Ren L."/>
            <person name="Wang G."/>
            <person name="Hu H."/>
        </authorList>
    </citation>
    <scope>NUCLEOTIDE SEQUENCE</scope>
    <source>
        <strain evidence="1">RL-WG62</strain>
    </source>
</reference>
<organism evidence="1 2">
    <name type="scientific">Rossellomorea vietnamensis</name>
    <dbReference type="NCBI Taxonomy" id="218284"/>
    <lineage>
        <taxon>Bacteria</taxon>
        <taxon>Bacillati</taxon>
        <taxon>Bacillota</taxon>
        <taxon>Bacilli</taxon>
        <taxon>Bacillales</taxon>
        <taxon>Bacillaceae</taxon>
        <taxon>Rossellomorea</taxon>
    </lineage>
</organism>
<protein>
    <submittedName>
        <fullName evidence="1">Histidinol-phosphatase HisJ</fullName>
        <ecNumber evidence="1">3.1.3.15</ecNumber>
    </submittedName>
</protein>
<evidence type="ECO:0000313" key="1">
    <source>
        <dbReference type="EMBL" id="UXH43865.1"/>
    </source>
</evidence>
<name>A0ACD4C5G5_9BACI</name>
<sequence>MVKVDGHVHTPFCPHGSTDSFEMYVERAIALDYRAITFTEHAPLPEGFVDTTPDQDSGMDPSRLSEYFDALDILKEKYKDKIIILSGLEVDYIDGFEKETAEILTTYGPRMDDSILSVHFLQHRGKWDCLDFSPDVFGSMVDDYGSVDAVYARYYETVLKSTRADLGVYKPKRIGHITLVKKFQKLFPASQSFSDEVSLILQEMAGRDLELDYNGAGFVKPHCGESYPPPEVIKQARAMGIKIVYGSDAHTADGLDQGRALMK</sequence>
<accession>A0ACD4C5G5</accession>
<proteinExistence type="predicted"/>
<gene>
    <name evidence="1" type="primary">hisJ</name>
    <name evidence="1" type="ORF">N5C46_19845</name>
</gene>
<keyword evidence="2" id="KW-1185">Reference proteome</keyword>